<evidence type="ECO:0000313" key="1">
    <source>
        <dbReference type="EMBL" id="ORE06941.1"/>
    </source>
</evidence>
<dbReference type="Gene3D" id="3.90.550.10">
    <property type="entry name" value="Spore Coat Polysaccharide Biosynthesis Protein SpsA, Chain A"/>
    <property type="match status" value="1"/>
</dbReference>
<dbReference type="Proteomes" id="UP000242414">
    <property type="component" value="Unassembled WGS sequence"/>
</dbReference>
<dbReference type="VEuPathDB" id="FungiDB:BCV72DRAFT_116723"/>
<proteinExistence type="predicted"/>
<evidence type="ECO:0008006" key="2">
    <source>
        <dbReference type="Google" id="ProtNLM"/>
    </source>
</evidence>
<dbReference type="EMBL" id="KV921913">
    <property type="protein sequence ID" value="ORE06941.1"/>
    <property type="molecule type" value="Genomic_DNA"/>
</dbReference>
<accession>A0A1X0R4Q0</accession>
<dbReference type="AlphaFoldDB" id="A0A1X0R4Q0"/>
<dbReference type="OrthoDB" id="2289007at2759"/>
<reference evidence="1" key="1">
    <citation type="journal article" date="2016" name="Proc. Natl. Acad. Sci. U.S.A.">
        <title>Lipid metabolic changes in an early divergent fungus govern the establishment of a mutualistic symbiosis with endobacteria.</title>
        <authorList>
            <person name="Lastovetsky O.A."/>
            <person name="Gaspar M.L."/>
            <person name="Mondo S.J."/>
            <person name="LaButti K.M."/>
            <person name="Sandor L."/>
            <person name="Grigoriev I.V."/>
            <person name="Henry S.A."/>
            <person name="Pawlowska T.E."/>
        </authorList>
    </citation>
    <scope>NUCLEOTIDE SEQUENCE [LARGE SCALE GENOMIC DNA]</scope>
    <source>
        <strain evidence="1">ATCC 52814</strain>
    </source>
</reference>
<protein>
    <recommendedName>
        <fullName evidence="2">Nucleotide-diphospho-sugar transferase domain-containing protein</fullName>
    </recommendedName>
</protein>
<organism evidence="1">
    <name type="scientific">Rhizopus microsporus var. microsporus</name>
    <dbReference type="NCBI Taxonomy" id="86635"/>
    <lineage>
        <taxon>Eukaryota</taxon>
        <taxon>Fungi</taxon>
        <taxon>Fungi incertae sedis</taxon>
        <taxon>Mucoromycota</taxon>
        <taxon>Mucoromycotina</taxon>
        <taxon>Mucoromycetes</taxon>
        <taxon>Mucorales</taxon>
        <taxon>Mucorineae</taxon>
        <taxon>Rhizopodaceae</taxon>
        <taxon>Rhizopus</taxon>
    </lineage>
</organism>
<dbReference type="SUPFAM" id="SSF53448">
    <property type="entry name" value="Nucleotide-diphospho-sugar transferases"/>
    <property type="match status" value="1"/>
</dbReference>
<dbReference type="InterPro" id="IPR029044">
    <property type="entry name" value="Nucleotide-diphossugar_trans"/>
</dbReference>
<sequence>MNNRYYMFAVSTFLCCLLLLFTLYPSLRITTYSPNHRKKDIFQMFDKGHAYATIICDNSIIEPTLVSIYSLQLAFSKKPSSKTDVIVLIPDSIYIENDSIQQLERLDTKIIRTSFAQSSCMNSQHALLNLWALFDYKKIVYFTHDVLFDKVMQSLCYHLVSNFIILGRRSIILSITKFCYSVEPTQPFSSPT</sequence>
<name>A0A1X0R4Q0_RHIZD</name>
<gene>
    <name evidence="1" type="ORF">BCV72DRAFT_116723</name>
</gene>